<keyword evidence="7" id="KW-0238">DNA-binding</keyword>
<dbReference type="InterPro" id="IPR044876">
    <property type="entry name" value="HRDC_dom_sf"/>
</dbReference>
<dbReference type="FunFam" id="3.40.50.300:FF:000941">
    <property type="entry name" value="Werner syndrome RecQ like helicase"/>
    <property type="match status" value="1"/>
</dbReference>
<dbReference type="InterPro" id="IPR004589">
    <property type="entry name" value="DNA_helicase_ATP-dep_RecQ"/>
</dbReference>
<evidence type="ECO:0000256" key="3">
    <source>
        <dbReference type="ARBA" id="ARBA00022741"/>
    </source>
</evidence>
<dbReference type="FunFam" id="3.40.50.300:FF:001023">
    <property type="entry name" value="Werner syndrome RecQ like helicase"/>
    <property type="match status" value="1"/>
</dbReference>
<dbReference type="PANTHER" id="PTHR13710">
    <property type="entry name" value="DNA HELICASE RECQ FAMILY MEMBER"/>
    <property type="match status" value="1"/>
</dbReference>
<dbReference type="GO" id="GO:0000723">
    <property type="term" value="P:telomere maintenance"/>
    <property type="evidence" value="ECO:0007669"/>
    <property type="project" value="TreeGrafter"/>
</dbReference>
<keyword evidence="16" id="KW-1185">Reference proteome</keyword>
<evidence type="ECO:0000256" key="8">
    <source>
        <dbReference type="ARBA" id="ARBA00023235"/>
    </source>
</evidence>
<dbReference type="SUPFAM" id="SSF52540">
    <property type="entry name" value="P-loop containing nucleoside triphosphate hydrolases"/>
    <property type="match status" value="1"/>
</dbReference>
<dbReference type="PROSITE" id="PS51192">
    <property type="entry name" value="HELICASE_ATP_BIND_1"/>
    <property type="match status" value="1"/>
</dbReference>
<dbReference type="SMART" id="SM00341">
    <property type="entry name" value="HRDC"/>
    <property type="match status" value="1"/>
</dbReference>
<dbReference type="Gene3D" id="3.30.420.10">
    <property type="entry name" value="Ribonuclease H-like superfamily/Ribonuclease H"/>
    <property type="match status" value="1"/>
</dbReference>
<feature type="domain" description="Helicase ATP-binding" evidence="13">
    <location>
        <begin position="530"/>
        <end position="696"/>
    </location>
</feature>
<feature type="region of interest" description="Disordered" evidence="11">
    <location>
        <begin position="1508"/>
        <end position="1553"/>
    </location>
</feature>
<evidence type="ECO:0000259" key="12">
    <source>
        <dbReference type="PROSITE" id="PS50967"/>
    </source>
</evidence>
<evidence type="ECO:0000259" key="13">
    <source>
        <dbReference type="PROSITE" id="PS51192"/>
    </source>
</evidence>
<dbReference type="PROSITE" id="PS50967">
    <property type="entry name" value="HRDC"/>
    <property type="match status" value="1"/>
</dbReference>
<dbReference type="InterPro" id="IPR032284">
    <property type="entry name" value="RecQ_Zn-bd"/>
</dbReference>
<dbReference type="Pfam" id="PF00270">
    <property type="entry name" value="DEAD"/>
    <property type="match status" value="1"/>
</dbReference>
<evidence type="ECO:0000256" key="2">
    <source>
        <dbReference type="ARBA" id="ARBA00005446"/>
    </source>
</evidence>
<dbReference type="Pfam" id="PF09382">
    <property type="entry name" value="RQC"/>
    <property type="match status" value="1"/>
</dbReference>
<dbReference type="SUPFAM" id="SSF53098">
    <property type="entry name" value="Ribonuclease H-like"/>
    <property type="match status" value="1"/>
</dbReference>
<feature type="region of interest" description="Disordered" evidence="11">
    <location>
        <begin position="1054"/>
        <end position="1074"/>
    </location>
</feature>
<keyword evidence="5" id="KW-0347">Helicase</keyword>
<dbReference type="GO" id="GO:0000724">
    <property type="term" value="P:double-strand break repair via homologous recombination"/>
    <property type="evidence" value="ECO:0007669"/>
    <property type="project" value="TreeGrafter"/>
</dbReference>
<dbReference type="InterPro" id="IPR002121">
    <property type="entry name" value="HRDC_dom"/>
</dbReference>
<dbReference type="SMART" id="SM00474">
    <property type="entry name" value="35EXOc"/>
    <property type="match status" value="1"/>
</dbReference>
<feature type="compositionally biased region" description="Basic and acidic residues" evidence="11">
    <location>
        <begin position="1350"/>
        <end position="1373"/>
    </location>
</feature>
<dbReference type="EC" id="5.6.2.4" evidence="10"/>
<feature type="domain" description="HRDC" evidence="12">
    <location>
        <begin position="1123"/>
        <end position="1202"/>
    </location>
</feature>
<keyword evidence="8" id="KW-0413">Isomerase</keyword>
<keyword evidence="6" id="KW-0067">ATP-binding</keyword>
<dbReference type="Proteomes" id="UP000694395">
    <property type="component" value="Chromosome 5"/>
</dbReference>
<dbReference type="GO" id="GO:0006260">
    <property type="term" value="P:DNA replication"/>
    <property type="evidence" value="ECO:0007669"/>
    <property type="project" value="InterPro"/>
</dbReference>
<feature type="domain" description="Helicase C-terminal" evidence="14">
    <location>
        <begin position="721"/>
        <end position="872"/>
    </location>
</feature>
<evidence type="ECO:0000256" key="10">
    <source>
        <dbReference type="ARBA" id="ARBA00034808"/>
    </source>
</evidence>
<dbReference type="NCBIfam" id="TIGR00614">
    <property type="entry name" value="recQ_fam"/>
    <property type="match status" value="1"/>
</dbReference>
<reference evidence="15" key="2">
    <citation type="submission" date="2025-08" db="UniProtKB">
        <authorList>
            <consortium name="Ensembl"/>
        </authorList>
    </citation>
    <scope>IDENTIFICATION</scope>
</reference>
<dbReference type="SMART" id="SM00487">
    <property type="entry name" value="DEXDc"/>
    <property type="match status" value="1"/>
</dbReference>
<reference evidence="15" key="3">
    <citation type="submission" date="2025-09" db="UniProtKB">
        <authorList>
            <consortium name="Ensembl"/>
        </authorList>
    </citation>
    <scope>IDENTIFICATION</scope>
</reference>
<evidence type="ECO:0000256" key="11">
    <source>
        <dbReference type="SAM" id="MobiDB-lite"/>
    </source>
</evidence>
<keyword evidence="3" id="KW-0547">Nucleotide-binding</keyword>
<organism evidence="15 16">
    <name type="scientific">Oncorhynchus mykiss</name>
    <name type="common">Rainbow trout</name>
    <name type="synonym">Salmo gairdneri</name>
    <dbReference type="NCBI Taxonomy" id="8022"/>
    <lineage>
        <taxon>Eukaryota</taxon>
        <taxon>Metazoa</taxon>
        <taxon>Chordata</taxon>
        <taxon>Craniata</taxon>
        <taxon>Vertebrata</taxon>
        <taxon>Euteleostomi</taxon>
        <taxon>Actinopterygii</taxon>
        <taxon>Neopterygii</taxon>
        <taxon>Teleostei</taxon>
        <taxon>Protacanthopterygii</taxon>
        <taxon>Salmoniformes</taxon>
        <taxon>Salmonidae</taxon>
        <taxon>Salmoninae</taxon>
        <taxon>Oncorhynchus</taxon>
    </lineage>
</organism>
<sequence length="1553" mass="173097">MTDRNLPEWMSKIETTEKDALKQVQTGLYKRNVIEDDLPYLEFTGTVIFSQEKNDCSFLSDELRSSLSPGSAVGFDIEWPPSFTKGQKKKVALVQLCASVEKCYLFHLSPMSRFPTGLKIFLEDETIRKVGVGIEGDMWKLLSDFDVKLKNFVELGDLANGRLRCGERWSLDGLVKHLFKKRLFKQQDVRCSNWDDFELSQEQKRYAATDAYAGLIIHNKLNTMDPGVNSQSGLKDKLSQMANEIEELAGSIPEEVNDIQRSSIQTLLFQHQDCCSLFCLIHKYSTDKVRNVTSLKCMYLFIFFCHCSVATLVEDLYVSLTALRDLLSKNNTSASTIDPEPLSHDLPENKPLSPDGTDTTNGTQMDQGSPREDEDLNHSNIDLFKVPEPMEEASKPIDYQGDCIMSLDISEYELQMLERQAKQEDLEEQSTLEFQEKNALDDSADLLYEVELESEMLQCVEEVERLTQQKQPQPEEMPSGPGNEEDDIEELEEEEEFDPSLPEPLPEQIKCLKMYFGHSRFKPVQWKVIHSVLKERRDNLVVMATGYGKSLCFQFPPVYCVGVSIVICPLIALMEDQVLQLEMSNIPACFLGSAQTKNVLAGLKQGQYRVVYMTPEYCSGNVSLLEQLDRSIGISLIAVDEAHCISEWGHDFRGAYRSLGNLKRSLPNVPIVALTATASPSIREDIVKSLNLEQPIVTCTSFDRPNLYLDVKRKSGGVFQDLNGFLKKTTRGDYEFEGSSIVYCPSRKEAERVTSTLTSLGVTCGVYHAGLGIKQRRETQHRFMRDEIQCIVATVAFGMGINKADIRKVIHYGAPKEMESYYQEIGRAGRDGLPSACHVLWAPADLKLNRFLINQVANNKFRGYKLKMMGKMDLYLNSSKCRRKLILSHFEDKQLRKVTSGIMGTDQCCDNCRSGAVNRVGVNDTVDGGRQDYGVLAFQLMGAVSAMGERFGSSAPILFLRGSYSQRVPEKYRCHPLFGAGKSVSEPCWKALARELVIEEYLKEATGTSKFCVLCKITPKGRWWLSRALDEKQRTLLLQSSDPDLNTWSALRRKQNPAATTSAPDRQYSTSQNSGLNVCCRPVNSKSIQKLDMSSSSDRMPSKLLTQVAVSKPQPAPISARELELQTALYAKLVAERQKLASEKDIPPAILATNKILLEMAKMRPCTVSSLKQVDGVSEAKSSMLIPLLKTIASFCELHNLKVDSSTLASAPGPESVRGAVTGRSSLPNSIAITYRLFQEEGKSMRQVSDVRSLPVAVLETQLIQAFRANHPLDTERAGLTTAIRTTVSRIIQSHPVNSDLSDIKAIRARVPDDISTFLIQLTVELLQRQGMPTAPPAVSTSRQQPELTWIEREDKPVREPSVHKPVRIEKDPAQPAPVELSPAQPAPIKLSPAQPAPIKLSPAQPAPVELSPAQPAPIKLSPAQPAPVELSPPQPVGWLAVGLPDEMEMSMEEDYLFRDLPMPEEVGPVPEYVLAPKALTAAAKAVPQTSAVKLASWNQKPLDEDTQELFSDSPQNVSQPAKRKLPDWAELPRGSSSLACTKKTKKNKGLFS</sequence>
<dbReference type="PANTHER" id="PTHR13710:SF120">
    <property type="entry name" value="BIFUNCTIONAL 3'-5' EXONUCLEASE_ATP-DEPENDENT HELICASE WRN"/>
    <property type="match status" value="1"/>
</dbReference>
<dbReference type="GO" id="GO:0005737">
    <property type="term" value="C:cytoplasm"/>
    <property type="evidence" value="ECO:0007669"/>
    <property type="project" value="TreeGrafter"/>
</dbReference>
<dbReference type="Gene3D" id="1.10.150.80">
    <property type="entry name" value="HRDC domain"/>
    <property type="match status" value="1"/>
</dbReference>
<evidence type="ECO:0000256" key="6">
    <source>
        <dbReference type="ARBA" id="ARBA00022840"/>
    </source>
</evidence>
<dbReference type="InterPro" id="IPR001650">
    <property type="entry name" value="Helicase_C-like"/>
</dbReference>
<dbReference type="InterPro" id="IPR018982">
    <property type="entry name" value="RQC_domain"/>
</dbReference>
<evidence type="ECO:0000256" key="4">
    <source>
        <dbReference type="ARBA" id="ARBA00022801"/>
    </source>
</evidence>
<feature type="compositionally biased region" description="Polar residues" evidence="11">
    <location>
        <begin position="356"/>
        <end position="367"/>
    </location>
</feature>
<protein>
    <recommendedName>
        <fullName evidence="10">DNA 3'-5' helicase</fullName>
        <ecNumber evidence="10">5.6.2.4</ecNumber>
    </recommendedName>
</protein>
<dbReference type="GO" id="GO:0043138">
    <property type="term" value="F:3'-5' DNA helicase activity"/>
    <property type="evidence" value="ECO:0007669"/>
    <property type="project" value="UniProtKB-EC"/>
</dbReference>
<evidence type="ECO:0000256" key="9">
    <source>
        <dbReference type="ARBA" id="ARBA00034617"/>
    </source>
</evidence>
<dbReference type="InterPro" id="IPR010997">
    <property type="entry name" value="HRDC-like_sf"/>
</dbReference>
<keyword evidence="4" id="KW-0378">Hydrolase</keyword>
<dbReference type="InterPro" id="IPR011545">
    <property type="entry name" value="DEAD/DEAH_box_helicase_dom"/>
</dbReference>
<dbReference type="Pfam" id="PF00271">
    <property type="entry name" value="Helicase_C"/>
    <property type="match status" value="1"/>
</dbReference>
<comment type="similarity">
    <text evidence="2">Belongs to the helicase family. RecQ subfamily.</text>
</comment>
<dbReference type="SMART" id="SM00956">
    <property type="entry name" value="RQC"/>
    <property type="match status" value="1"/>
</dbReference>
<dbReference type="GO" id="GO:0009378">
    <property type="term" value="F:four-way junction helicase activity"/>
    <property type="evidence" value="ECO:0007669"/>
    <property type="project" value="TreeGrafter"/>
</dbReference>
<dbReference type="InterPro" id="IPR002562">
    <property type="entry name" value="3'-5'_exonuclease_dom"/>
</dbReference>
<dbReference type="CDD" id="cd18017">
    <property type="entry name" value="DEXHc_RecQ3"/>
    <property type="match status" value="1"/>
</dbReference>
<dbReference type="GO" id="GO:0003677">
    <property type="term" value="F:DNA binding"/>
    <property type="evidence" value="ECO:0007669"/>
    <property type="project" value="UniProtKB-KW"/>
</dbReference>
<comment type="cofactor">
    <cofactor evidence="1">
        <name>Zn(2+)</name>
        <dbReference type="ChEBI" id="CHEBI:29105"/>
    </cofactor>
</comment>
<dbReference type="Gene3D" id="3.40.50.300">
    <property type="entry name" value="P-loop containing nucleotide triphosphate hydrolases"/>
    <property type="match status" value="2"/>
</dbReference>
<reference evidence="15" key="1">
    <citation type="submission" date="2020-07" db="EMBL/GenBank/DDBJ databases">
        <title>A long reads based de novo assembly of the rainbow trout Arlee double haploid line genome.</title>
        <authorList>
            <person name="Gao G."/>
            <person name="Palti Y."/>
        </authorList>
    </citation>
    <scope>NUCLEOTIDE SEQUENCE [LARGE SCALE GENOMIC DNA]</scope>
</reference>
<dbReference type="InterPro" id="IPR036397">
    <property type="entry name" value="RNaseH_sf"/>
</dbReference>
<dbReference type="GeneTree" id="ENSGT00940000159168"/>
<feature type="compositionally biased region" description="Basic residues" evidence="11">
    <location>
        <begin position="1543"/>
        <end position="1553"/>
    </location>
</feature>
<dbReference type="Pfam" id="PF16124">
    <property type="entry name" value="RecQ_Zn_bind"/>
    <property type="match status" value="1"/>
</dbReference>
<dbReference type="CDD" id="cd06141">
    <property type="entry name" value="WRN_exo"/>
    <property type="match status" value="1"/>
</dbReference>
<dbReference type="SMART" id="SM00490">
    <property type="entry name" value="HELICc"/>
    <property type="match status" value="1"/>
</dbReference>
<evidence type="ECO:0000256" key="7">
    <source>
        <dbReference type="ARBA" id="ARBA00023125"/>
    </source>
</evidence>
<evidence type="ECO:0000256" key="5">
    <source>
        <dbReference type="ARBA" id="ARBA00022806"/>
    </source>
</evidence>
<dbReference type="InterPro" id="IPR036388">
    <property type="entry name" value="WH-like_DNA-bd_sf"/>
</dbReference>
<feature type="region of interest" description="Disordered" evidence="11">
    <location>
        <begin position="1333"/>
        <end position="1432"/>
    </location>
</feature>
<dbReference type="InterPro" id="IPR029491">
    <property type="entry name" value="Helicase_HTH"/>
</dbReference>
<evidence type="ECO:0000256" key="1">
    <source>
        <dbReference type="ARBA" id="ARBA00001947"/>
    </source>
</evidence>
<evidence type="ECO:0000259" key="14">
    <source>
        <dbReference type="PROSITE" id="PS51194"/>
    </source>
</evidence>
<name>A0A8K9XG74_ONCMY</name>
<dbReference type="Pfam" id="PF01612">
    <property type="entry name" value="DNA_pol_A_exo1"/>
    <property type="match status" value="1"/>
</dbReference>
<dbReference type="CDD" id="cd18794">
    <property type="entry name" value="SF2_C_RecQ"/>
    <property type="match status" value="1"/>
</dbReference>
<dbReference type="GO" id="GO:0008408">
    <property type="term" value="F:3'-5' exonuclease activity"/>
    <property type="evidence" value="ECO:0007669"/>
    <property type="project" value="InterPro"/>
</dbReference>
<comment type="catalytic activity">
    <reaction evidence="9">
        <text>Couples ATP hydrolysis with the unwinding of duplex DNA by translocating in the 3'-5' direction.</text>
        <dbReference type="EC" id="5.6.2.4"/>
    </reaction>
</comment>
<dbReference type="GO" id="GO:0005694">
    <property type="term" value="C:chromosome"/>
    <property type="evidence" value="ECO:0007669"/>
    <property type="project" value="TreeGrafter"/>
</dbReference>
<feature type="compositionally biased region" description="Acidic residues" evidence="11">
    <location>
        <begin position="483"/>
        <end position="498"/>
    </location>
</feature>
<dbReference type="GO" id="GO:0005524">
    <property type="term" value="F:ATP binding"/>
    <property type="evidence" value="ECO:0007669"/>
    <property type="project" value="UniProtKB-KW"/>
</dbReference>
<feature type="region of interest" description="Disordered" evidence="11">
    <location>
        <begin position="465"/>
        <end position="503"/>
    </location>
</feature>
<gene>
    <name evidence="15" type="primary">wrn</name>
</gene>
<feature type="region of interest" description="Disordered" evidence="11">
    <location>
        <begin position="334"/>
        <end position="378"/>
    </location>
</feature>
<dbReference type="SUPFAM" id="SSF47819">
    <property type="entry name" value="HRDC-like"/>
    <property type="match status" value="1"/>
</dbReference>
<dbReference type="Ensembl" id="ENSOMYT00000133912.1">
    <property type="protein sequence ID" value="ENSOMYP00000132698.1"/>
    <property type="gene ID" value="ENSOMYG00000038165.2"/>
</dbReference>
<evidence type="ECO:0000313" key="15">
    <source>
        <dbReference type="Ensembl" id="ENSOMYP00000132698.1"/>
    </source>
</evidence>
<dbReference type="Pfam" id="PF00570">
    <property type="entry name" value="HRDC"/>
    <property type="match status" value="1"/>
</dbReference>
<dbReference type="InterPro" id="IPR036390">
    <property type="entry name" value="WH_DNA-bd_sf"/>
</dbReference>
<dbReference type="InterPro" id="IPR012337">
    <property type="entry name" value="RNaseH-like_sf"/>
</dbReference>
<dbReference type="InterPro" id="IPR014001">
    <property type="entry name" value="Helicase_ATP-bd"/>
</dbReference>
<accession>A0A8K9XG74</accession>
<dbReference type="SUPFAM" id="SSF46785">
    <property type="entry name" value="Winged helix' DNA-binding domain"/>
    <property type="match status" value="1"/>
</dbReference>
<proteinExistence type="inferred from homology"/>
<dbReference type="Gene3D" id="1.10.10.10">
    <property type="entry name" value="Winged helix-like DNA-binding domain superfamily/Winged helix DNA-binding domain"/>
    <property type="match status" value="1"/>
</dbReference>
<feature type="compositionally biased region" description="Polar residues" evidence="11">
    <location>
        <begin position="1057"/>
        <end position="1074"/>
    </location>
</feature>
<dbReference type="GO" id="GO:0005654">
    <property type="term" value="C:nucleoplasm"/>
    <property type="evidence" value="ECO:0007669"/>
    <property type="project" value="TreeGrafter"/>
</dbReference>
<evidence type="ECO:0000313" key="16">
    <source>
        <dbReference type="Proteomes" id="UP000694395"/>
    </source>
</evidence>
<feature type="compositionally biased region" description="Polar residues" evidence="11">
    <location>
        <begin position="1509"/>
        <end position="1520"/>
    </location>
</feature>
<dbReference type="FunFam" id="1.10.150.80:FF:000005">
    <property type="entry name" value="Werner syndrome ATP-dependent helicase homolog"/>
    <property type="match status" value="1"/>
</dbReference>
<dbReference type="InterPro" id="IPR027417">
    <property type="entry name" value="P-loop_NTPase"/>
</dbReference>
<dbReference type="PROSITE" id="PS51194">
    <property type="entry name" value="HELICASE_CTER"/>
    <property type="match status" value="1"/>
</dbReference>
<dbReference type="Pfam" id="PF14493">
    <property type="entry name" value="HTH_40"/>
    <property type="match status" value="1"/>
</dbReference>